<evidence type="ECO:0000313" key="6">
    <source>
        <dbReference type="EMBL" id="RBP12941.1"/>
    </source>
</evidence>
<dbReference type="EMBL" id="QNRK01000013">
    <property type="protein sequence ID" value="RBP12941.1"/>
    <property type="molecule type" value="Genomic_DNA"/>
</dbReference>
<evidence type="ECO:0000256" key="2">
    <source>
        <dbReference type="ARBA" id="ARBA00023125"/>
    </source>
</evidence>
<dbReference type="Gene3D" id="3.40.50.2300">
    <property type="match status" value="1"/>
</dbReference>
<proteinExistence type="predicted"/>
<sequence>MGPRPLTSLELSFTWFANAHQYLVNLVKFLVVDGHAMTRDGLGATLAQLRPEALVLQARDLTEALALVAEHDDIEAVLLVVGAAGSGLDAIDAFRNARESLPVVVLSGAETARDARDALTRGAFGYVPRSASPRTLLSAVRLVLDGDRYVPPLVLNGLADSGKSEARGDKPPRPPALTDRQIEVLRRVCAGFSNKAIARELGVSEKTVKAHVTAILKALNVANRGQAATAGRAAGFV</sequence>
<dbReference type="CDD" id="cd06170">
    <property type="entry name" value="LuxR_C_like"/>
    <property type="match status" value="1"/>
</dbReference>
<dbReference type="InterPro" id="IPR011006">
    <property type="entry name" value="CheY-like_superfamily"/>
</dbReference>
<dbReference type="InterPro" id="IPR058245">
    <property type="entry name" value="NreC/VraR/RcsB-like_REC"/>
</dbReference>
<dbReference type="GO" id="GO:0003677">
    <property type="term" value="F:DNA binding"/>
    <property type="evidence" value="ECO:0007669"/>
    <property type="project" value="UniProtKB-KW"/>
</dbReference>
<keyword evidence="7" id="KW-1185">Reference proteome</keyword>
<comment type="caution">
    <text evidence="6">The sequence shown here is derived from an EMBL/GenBank/DDBJ whole genome shotgun (WGS) entry which is preliminary data.</text>
</comment>
<dbReference type="InterPro" id="IPR016032">
    <property type="entry name" value="Sig_transdc_resp-reg_C-effctor"/>
</dbReference>
<comment type="caution">
    <text evidence="3">Lacks conserved residue(s) required for the propagation of feature annotation.</text>
</comment>
<dbReference type="InterPro" id="IPR039420">
    <property type="entry name" value="WalR-like"/>
</dbReference>
<dbReference type="PROSITE" id="PS50110">
    <property type="entry name" value="RESPONSE_REGULATORY"/>
    <property type="match status" value="1"/>
</dbReference>
<dbReference type="AlphaFoldDB" id="A0A366FEA5"/>
<evidence type="ECO:0000256" key="3">
    <source>
        <dbReference type="PROSITE-ProRule" id="PRU00169"/>
    </source>
</evidence>
<dbReference type="SMART" id="SM00421">
    <property type="entry name" value="HTH_LUXR"/>
    <property type="match status" value="1"/>
</dbReference>
<dbReference type="PANTHER" id="PTHR43214">
    <property type="entry name" value="TWO-COMPONENT RESPONSE REGULATOR"/>
    <property type="match status" value="1"/>
</dbReference>
<dbReference type="CDD" id="cd17535">
    <property type="entry name" value="REC_NarL-like"/>
    <property type="match status" value="1"/>
</dbReference>
<dbReference type="InterPro" id="IPR001789">
    <property type="entry name" value="Sig_transdc_resp-reg_receiver"/>
</dbReference>
<keyword evidence="2" id="KW-0238">DNA-binding</keyword>
<dbReference type="Pfam" id="PF00072">
    <property type="entry name" value="Response_reg"/>
    <property type="match status" value="1"/>
</dbReference>
<accession>A0A366FEA5</accession>
<dbReference type="PANTHER" id="PTHR43214:SF44">
    <property type="entry name" value="TWO-COMPONENT RESPONSE REGULATOR"/>
    <property type="match status" value="1"/>
</dbReference>
<organism evidence="6 7">
    <name type="scientific">Roseiarcus fermentans</name>
    <dbReference type="NCBI Taxonomy" id="1473586"/>
    <lineage>
        <taxon>Bacteria</taxon>
        <taxon>Pseudomonadati</taxon>
        <taxon>Pseudomonadota</taxon>
        <taxon>Alphaproteobacteria</taxon>
        <taxon>Hyphomicrobiales</taxon>
        <taxon>Roseiarcaceae</taxon>
        <taxon>Roseiarcus</taxon>
    </lineage>
</organism>
<evidence type="ECO:0000259" key="5">
    <source>
        <dbReference type="PROSITE" id="PS50110"/>
    </source>
</evidence>
<feature type="domain" description="Response regulatory" evidence="5">
    <location>
        <begin position="28"/>
        <end position="144"/>
    </location>
</feature>
<dbReference type="PROSITE" id="PS50043">
    <property type="entry name" value="HTH_LUXR_2"/>
    <property type="match status" value="1"/>
</dbReference>
<dbReference type="InterPro" id="IPR000792">
    <property type="entry name" value="Tscrpt_reg_LuxR_C"/>
</dbReference>
<protein>
    <submittedName>
        <fullName evidence="6">LuxR family two component transcriptional regulator</fullName>
    </submittedName>
</protein>
<evidence type="ECO:0000256" key="1">
    <source>
        <dbReference type="ARBA" id="ARBA00022553"/>
    </source>
</evidence>
<dbReference type="SUPFAM" id="SSF52172">
    <property type="entry name" value="CheY-like"/>
    <property type="match status" value="1"/>
</dbReference>
<keyword evidence="1" id="KW-0597">Phosphoprotein</keyword>
<dbReference type="PRINTS" id="PR00038">
    <property type="entry name" value="HTHLUXR"/>
</dbReference>
<gene>
    <name evidence="6" type="ORF">DFR50_113133</name>
</gene>
<dbReference type="SMART" id="SM00448">
    <property type="entry name" value="REC"/>
    <property type="match status" value="1"/>
</dbReference>
<dbReference type="Pfam" id="PF00196">
    <property type="entry name" value="GerE"/>
    <property type="match status" value="1"/>
</dbReference>
<feature type="domain" description="HTH luxR-type" evidence="4">
    <location>
        <begin position="170"/>
        <end position="235"/>
    </location>
</feature>
<evidence type="ECO:0000259" key="4">
    <source>
        <dbReference type="PROSITE" id="PS50043"/>
    </source>
</evidence>
<dbReference type="GO" id="GO:0006355">
    <property type="term" value="P:regulation of DNA-templated transcription"/>
    <property type="evidence" value="ECO:0007669"/>
    <property type="project" value="InterPro"/>
</dbReference>
<name>A0A366FEA5_9HYPH</name>
<dbReference type="GO" id="GO:0000160">
    <property type="term" value="P:phosphorelay signal transduction system"/>
    <property type="evidence" value="ECO:0007669"/>
    <property type="project" value="InterPro"/>
</dbReference>
<dbReference type="Proteomes" id="UP000253529">
    <property type="component" value="Unassembled WGS sequence"/>
</dbReference>
<reference evidence="6 7" key="1">
    <citation type="submission" date="2018-06" db="EMBL/GenBank/DDBJ databases">
        <title>Genomic Encyclopedia of Type Strains, Phase IV (KMG-IV): sequencing the most valuable type-strain genomes for metagenomic binning, comparative biology and taxonomic classification.</title>
        <authorList>
            <person name="Goeker M."/>
        </authorList>
    </citation>
    <scope>NUCLEOTIDE SEQUENCE [LARGE SCALE GENOMIC DNA]</scope>
    <source>
        <strain evidence="6 7">DSM 24875</strain>
    </source>
</reference>
<dbReference type="SUPFAM" id="SSF46894">
    <property type="entry name" value="C-terminal effector domain of the bipartite response regulators"/>
    <property type="match status" value="1"/>
</dbReference>
<evidence type="ECO:0000313" key="7">
    <source>
        <dbReference type="Proteomes" id="UP000253529"/>
    </source>
</evidence>